<dbReference type="AlphaFoldDB" id="A0A919YAU5"/>
<dbReference type="EMBL" id="BORT01000007">
    <property type="protein sequence ID" value="GIO47326.1"/>
    <property type="molecule type" value="Genomic_DNA"/>
</dbReference>
<organism evidence="1 2">
    <name type="scientific">Paenibacillus azoreducens</name>
    <dbReference type="NCBI Taxonomy" id="116718"/>
    <lineage>
        <taxon>Bacteria</taxon>
        <taxon>Bacillati</taxon>
        <taxon>Bacillota</taxon>
        <taxon>Bacilli</taxon>
        <taxon>Bacillales</taxon>
        <taxon>Paenibacillaceae</taxon>
        <taxon>Paenibacillus</taxon>
    </lineage>
</organism>
<sequence length="112" mass="13060">MDKLAFSDMVSNIQYQSDVGLKIEFRDCLKGIDNVSDFSISTNDDIYCVMVKLRNYSLGEVKKVFHTFVEFTEYSEGTAYIRKGTDTSIKYDMITYNSEKKGFYCKFYFESC</sequence>
<accession>A0A919YAU5</accession>
<reference evidence="1 2" key="1">
    <citation type="submission" date="2021-03" db="EMBL/GenBank/DDBJ databases">
        <title>Antimicrobial resistance genes in bacteria isolated from Japanese honey, and their potential for conferring macrolide and lincosamide resistance in the American foulbrood pathogen Paenibacillus larvae.</title>
        <authorList>
            <person name="Okamoto M."/>
            <person name="Kumagai M."/>
            <person name="Kanamori H."/>
            <person name="Takamatsu D."/>
        </authorList>
    </citation>
    <scope>NUCLEOTIDE SEQUENCE [LARGE SCALE GENOMIC DNA]</scope>
    <source>
        <strain evidence="1 2">J34TS1</strain>
    </source>
</reference>
<gene>
    <name evidence="1" type="ORF">J34TS1_20910</name>
</gene>
<proteinExistence type="predicted"/>
<name>A0A919YAU5_9BACL</name>
<dbReference type="RefSeq" id="WP_212978196.1">
    <property type="nucleotide sequence ID" value="NZ_AP025343.1"/>
</dbReference>
<comment type="caution">
    <text evidence="1">The sequence shown here is derived from an EMBL/GenBank/DDBJ whole genome shotgun (WGS) entry which is preliminary data.</text>
</comment>
<protein>
    <submittedName>
        <fullName evidence="1">Uncharacterized protein</fullName>
    </submittedName>
</protein>
<evidence type="ECO:0000313" key="2">
    <source>
        <dbReference type="Proteomes" id="UP000682811"/>
    </source>
</evidence>
<keyword evidence="2" id="KW-1185">Reference proteome</keyword>
<evidence type="ECO:0000313" key="1">
    <source>
        <dbReference type="EMBL" id="GIO47326.1"/>
    </source>
</evidence>
<dbReference type="Proteomes" id="UP000682811">
    <property type="component" value="Unassembled WGS sequence"/>
</dbReference>